<evidence type="ECO:0000256" key="4">
    <source>
        <dbReference type="ARBA" id="ARBA00022597"/>
    </source>
</evidence>
<evidence type="ECO:0000259" key="9">
    <source>
        <dbReference type="Pfam" id="PF13303"/>
    </source>
</evidence>
<keyword evidence="3" id="KW-1003">Cell membrane</keyword>
<gene>
    <name evidence="10" type="ORF">IV88_GL000605</name>
</gene>
<organism evidence="10 11">
    <name type="scientific">Pediococcus argentinicus</name>
    <dbReference type="NCBI Taxonomy" id="480391"/>
    <lineage>
        <taxon>Bacteria</taxon>
        <taxon>Bacillati</taxon>
        <taxon>Bacillota</taxon>
        <taxon>Bacilli</taxon>
        <taxon>Lactobacillales</taxon>
        <taxon>Lactobacillaceae</taxon>
        <taxon>Pediococcus</taxon>
    </lineage>
</organism>
<evidence type="ECO:0000313" key="10">
    <source>
        <dbReference type="EMBL" id="KRO26145.1"/>
    </source>
</evidence>
<dbReference type="GO" id="GO:0009401">
    <property type="term" value="P:phosphoenolpyruvate-dependent sugar phosphotransferase system"/>
    <property type="evidence" value="ECO:0007669"/>
    <property type="project" value="InterPro"/>
</dbReference>
<keyword evidence="4" id="KW-0762">Sugar transport</keyword>
<dbReference type="GO" id="GO:0005886">
    <property type="term" value="C:plasma membrane"/>
    <property type="evidence" value="ECO:0007669"/>
    <property type="project" value="UniProtKB-SubCell"/>
</dbReference>
<evidence type="ECO:0000313" key="11">
    <source>
        <dbReference type="Proteomes" id="UP000051249"/>
    </source>
</evidence>
<dbReference type="EMBL" id="JQCQ01000002">
    <property type="protein sequence ID" value="KRO26145.1"/>
    <property type="molecule type" value="Genomic_DNA"/>
</dbReference>
<protein>
    <submittedName>
        <fullName evidence="10">Membrane protein, putative toxin regulator</fullName>
    </submittedName>
</protein>
<accession>A0A0R2NK24</accession>
<feature type="domain" description="Phosphotransferase system EIIC" evidence="9">
    <location>
        <begin position="16"/>
        <end position="344"/>
    </location>
</feature>
<dbReference type="AlphaFoldDB" id="A0A0R2NK24"/>
<evidence type="ECO:0000256" key="2">
    <source>
        <dbReference type="ARBA" id="ARBA00022448"/>
    </source>
</evidence>
<evidence type="ECO:0000256" key="3">
    <source>
        <dbReference type="ARBA" id="ARBA00022475"/>
    </source>
</evidence>
<feature type="transmembrane region" description="Helical" evidence="8">
    <location>
        <begin position="112"/>
        <end position="131"/>
    </location>
</feature>
<evidence type="ECO:0000256" key="8">
    <source>
        <dbReference type="SAM" id="Phobius"/>
    </source>
</evidence>
<dbReference type="PATRIC" id="fig|480391.4.peg.612"/>
<evidence type="ECO:0000256" key="6">
    <source>
        <dbReference type="ARBA" id="ARBA00022989"/>
    </source>
</evidence>
<dbReference type="RefSeq" id="WP_057797736.1">
    <property type="nucleotide sequence ID" value="NZ_BJZZ01000002.1"/>
</dbReference>
<evidence type="ECO:0000256" key="5">
    <source>
        <dbReference type="ARBA" id="ARBA00022692"/>
    </source>
</evidence>
<dbReference type="InterPro" id="IPR003352">
    <property type="entry name" value="PTS_EIIC"/>
</dbReference>
<dbReference type="Proteomes" id="UP000051249">
    <property type="component" value="Unassembled WGS sequence"/>
</dbReference>
<feature type="transmembrane region" description="Helical" evidence="8">
    <location>
        <begin position="262"/>
        <end position="280"/>
    </location>
</feature>
<evidence type="ECO:0000256" key="7">
    <source>
        <dbReference type="ARBA" id="ARBA00023136"/>
    </source>
</evidence>
<dbReference type="Pfam" id="PF13303">
    <property type="entry name" value="PTS_EIIC_2"/>
    <property type="match status" value="1"/>
</dbReference>
<proteinExistence type="predicted"/>
<dbReference type="GO" id="GO:0008982">
    <property type="term" value="F:protein-N(PI)-phosphohistidine-sugar phosphotransferase activity"/>
    <property type="evidence" value="ECO:0007669"/>
    <property type="project" value="InterPro"/>
</dbReference>
<feature type="transmembrane region" description="Helical" evidence="8">
    <location>
        <begin position="219"/>
        <end position="242"/>
    </location>
</feature>
<keyword evidence="11" id="KW-1185">Reference proteome</keyword>
<keyword evidence="6 8" id="KW-1133">Transmembrane helix</keyword>
<comment type="caution">
    <text evidence="10">The sequence shown here is derived from an EMBL/GenBank/DDBJ whole genome shotgun (WGS) entry which is preliminary data.</text>
</comment>
<comment type="subcellular location">
    <subcellularLocation>
        <location evidence="1">Cell membrane</location>
        <topology evidence="1">Multi-pass membrane protein</topology>
    </subcellularLocation>
</comment>
<feature type="transmembrane region" description="Helical" evidence="8">
    <location>
        <begin position="87"/>
        <end position="106"/>
    </location>
</feature>
<feature type="transmembrane region" description="Helical" evidence="8">
    <location>
        <begin position="52"/>
        <end position="75"/>
    </location>
</feature>
<feature type="transmembrane region" description="Helical" evidence="8">
    <location>
        <begin position="180"/>
        <end position="207"/>
    </location>
</feature>
<sequence>MTETKPTQSAKQFTLNVLNGISIGVIVALVPSALLGQLMLALKGVLPFANTIITLTNFSMTLLPVVSGLCVAMLFKMTPIQSSSLAIVAMMGAGNWKLLPTGGFGVQGTGDVINIMVTIAIGVLIIQVLGTRMKAYTILLLPAPTLVIAGGLGLLTLGPIHAITVAIGEGIMAVTKLQPVMMGTLLAMIFAALILTPISSVGIATAISLSGIASGSANLGITACGFALAIFGSQANSLGTSLAHFLGSPKIQMANMLEKPKLFIPVIINAGILGALGAIFNVKGTPMSAGFGFSGLIGPMAALNGGTNVIVITILFFVLPIALAIVSKLVFAKQMDFMHDSDFMLSYE</sequence>
<keyword evidence="2" id="KW-0813">Transport</keyword>
<name>A0A0R2NK24_9LACO</name>
<dbReference type="OrthoDB" id="396983at2"/>
<feature type="transmembrane region" description="Helical" evidence="8">
    <location>
        <begin position="309"/>
        <end position="331"/>
    </location>
</feature>
<keyword evidence="7 8" id="KW-0472">Membrane</keyword>
<feature type="transmembrane region" description="Helical" evidence="8">
    <location>
        <begin position="287"/>
        <end position="303"/>
    </location>
</feature>
<evidence type="ECO:0000256" key="1">
    <source>
        <dbReference type="ARBA" id="ARBA00004651"/>
    </source>
</evidence>
<reference evidence="10 11" key="1">
    <citation type="journal article" date="2015" name="Genome Announc.">
        <title>Expanding the biotechnology potential of lactobacilli through comparative genomics of 213 strains and associated genera.</title>
        <authorList>
            <person name="Sun Z."/>
            <person name="Harris H.M."/>
            <person name="McCann A."/>
            <person name="Guo C."/>
            <person name="Argimon S."/>
            <person name="Zhang W."/>
            <person name="Yang X."/>
            <person name="Jeffery I.B."/>
            <person name="Cooney J.C."/>
            <person name="Kagawa T.F."/>
            <person name="Liu W."/>
            <person name="Song Y."/>
            <person name="Salvetti E."/>
            <person name="Wrobel A."/>
            <person name="Rasinkangas P."/>
            <person name="Parkhill J."/>
            <person name="Rea M.C."/>
            <person name="O'Sullivan O."/>
            <person name="Ritari J."/>
            <person name="Douillard F.P."/>
            <person name="Paul Ross R."/>
            <person name="Yang R."/>
            <person name="Briner A.E."/>
            <person name="Felis G.E."/>
            <person name="de Vos W.M."/>
            <person name="Barrangou R."/>
            <person name="Klaenhammer T.R."/>
            <person name="Caufield P.W."/>
            <person name="Cui Y."/>
            <person name="Zhang H."/>
            <person name="O'Toole P.W."/>
        </authorList>
    </citation>
    <scope>NUCLEOTIDE SEQUENCE [LARGE SCALE GENOMIC DNA]</scope>
    <source>
        <strain evidence="10 11">DSM 23026</strain>
    </source>
</reference>
<feature type="transmembrane region" description="Helical" evidence="8">
    <location>
        <begin position="138"/>
        <end position="160"/>
    </location>
</feature>
<feature type="transmembrane region" description="Helical" evidence="8">
    <location>
        <begin position="21"/>
        <end position="40"/>
    </location>
</feature>
<keyword evidence="5 8" id="KW-0812">Transmembrane</keyword>